<dbReference type="InterPro" id="IPR036661">
    <property type="entry name" value="Luciferase-like_sf"/>
</dbReference>
<protein>
    <submittedName>
        <fullName evidence="5">LLM class flavin-dependent oxidoreductase</fullName>
    </submittedName>
</protein>
<dbReference type="InterPro" id="IPR011251">
    <property type="entry name" value="Luciferase-like_dom"/>
</dbReference>
<dbReference type="Proteomes" id="UP001257627">
    <property type="component" value="Unassembled WGS sequence"/>
</dbReference>
<feature type="domain" description="Luciferase-like" evidence="4">
    <location>
        <begin position="1"/>
        <end position="303"/>
    </location>
</feature>
<evidence type="ECO:0000256" key="3">
    <source>
        <dbReference type="SAM" id="MobiDB-lite"/>
    </source>
</evidence>
<evidence type="ECO:0000256" key="2">
    <source>
        <dbReference type="ARBA" id="ARBA00023033"/>
    </source>
</evidence>
<keyword evidence="2" id="KW-0503">Monooxygenase</keyword>
<dbReference type="EMBL" id="JARAKF010000001">
    <property type="protein sequence ID" value="MDU8992784.1"/>
    <property type="molecule type" value="Genomic_DNA"/>
</dbReference>
<dbReference type="PANTHER" id="PTHR30137:SF8">
    <property type="entry name" value="BLR5498 PROTEIN"/>
    <property type="match status" value="1"/>
</dbReference>
<accession>A0ABU3UGY6</accession>
<dbReference type="InterPro" id="IPR050766">
    <property type="entry name" value="Bact_Lucif_Oxidored"/>
</dbReference>
<evidence type="ECO:0000313" key="6">
    <source>
        <dbReference type="Proteomes" id="UP001257627"/>
    </source>
</evidence>
<sequence>MKFLAITLIVHRPDPIIGVRKSTHDRFREVLDNALLAEELGFDGFGVGERHERPFISSSPPVVLSHVAALTRRIRLFTAVTTLSLLDPVRAYEDYATLDHLSDGRLDLIIGKGNGAAQRDLFDVTPEDQWDRNAESYEVFRKIWRQDKVTAGTRFRPQLKDAEVWPRPYQQPIRVWHGSATSKESVDLAARYGDPLFSANVTNPIEPYAELIRYYRERWEHYGHDPADIAVGAGTAGLYAARTSQEALAAYRPVFEGNLAFQKSLGLEPVFPTLEDFVERSSALIGSPQQIIDKVHRYHERFGHTVLHLHADASGLGDAQHRDSLERFQSEVAPVLRREIPDPPFAWGPVLATPEAEAEPASGPVPEPVSASAPTSVPADR</sequence>
<keyword evidence="1" id="KW-0560">Oxidoreductase</keyword>
<evidence type="ECO:0000313" key="5">
    <source>
        <dbReference type="EMBL" id="MDU8992784.1"/>
    </source>
</evidence>
<dbReference type="Gene3D" id="3.20.20.30">
    <property type="entry name" value="Luciferase-like domain"/>
    <property type="match status" value="1"/>
</dbReference>
<dbReference type="SUPFAM" id="SSF51679">
    <property type="entry name" value="Bacterial luciferase-like"/>
    <property type="match status" value="1"/>
</dbReference>
<reference evidence="5 6" key="1">
    <citation type="submission" date="2023-02" db="EMBL/GenBank/DDBJ databases">
        <authorList>
            <person name="Maleckis M."/>
        </authorList>
    </citation>
    <scope>NUCLEOTIDE SEQUENCE [LARGE SCALE GENOMIC DNA]</scope>
    <source>
        <strain evidence="5 6">P8-A2</strain>
    </source>
</reference>
<organism evidence="5 6">
    <name type="scientific">Streptomyces mirabilis</name>
    <dbReference type="NCBI Taxonomy" id="68239"/>
    <lineage>
        <taxon>Bacteria</taxon>
        <taxon>Bacillati</taxon>
        <taxon>Actinomycetota</taxon>
        <taxon>Actinomycetes</taxon>
        <taxon>Kitasatosporales</taxon>
        <taxon>Streptomycetaceae</taxon>
        <taxon>Streptomyces</taxon>
    </lineage>
</organism>
<proteinExistence type="predicted"/>
<keyword evidence="6" id="KW-1185">Reference proteome</keyword>
<evidence type="ECO:0000259" key="4">
    <source>
        <dbReference type="Pfam" id="PF00296"/>
    </source>
</evidence>
<comment type="caution">
    <text evidence="5">The sequence shown here is derived from an EMBL/GenBank/DDBJ whole genome shotgun (WGS) entry which is preliminary data.</text>
</comment>
<evidence type="ECO:0000256" key="1">
    <source>
        <dbReference type="ARBA" id="ARBA00023002"/>
    </source>
</evidence>
<dbReference type="RefSeq" id="WP_143609940.1">
    <property type="nucleotide sequence ID" value="NZ_JAPEPS010000001.1"/>
</dbReference>
<gene>
    <name evidence="5" type="ORF">PU648_10515</name>
</gene>
<name>A0ABU3UGY6_9ACTN</name>
<dbReference type="Pfam" id="PF00296">
    <property type="entry name" value="Bac_luciferase"/>
    <property type="match status" value="1"/>
</dbReference>
<dbReference type="PANTHER" id="PTHR30137">
    <property type="entry name" value="LUCIFERASE-LIKE MONOOXYGENASE"/>
    <property type="match status" value="1"/>
</dbReference>
<feature type="region of interest" description="Disordered" evidence="3">
    <location>
        <begin position="347"/>
        <end position="381"/>
    </location>
</feature>